<dbReference type="InterPro" id="IPR029039">
    <property type="entry name" value="Flavoprotein-like_sf"/>
</dbReference>
<accession>A0A1C3H9A4</accession>
<dbReference type="Pfam" id="PF02525">
    <property type="entry name" value="Flavodoxin_2"/>
    <property type="match status" value="1"/>
</dbReference>
<keyword evidence="2 4" id="KW-0560">Oxidoreductase</keyword>
<evidence type="ECO:0000313" key="4">
    <source>
        <dbReference type="EMBL" id="SAY41623.1"/>
    </source>
</evidence>
<protein>
    <submittedName>
        <fullName evidence="4">General stress protein 14</fullName>
        <ecNumber evidence="4">1.6.99.-</ecNumber>
    </submittedName>
</protein>
<dbReference type="PANTHER" id="PTHR10204:SF34">
    <property type="entry name" value="NAD(P)H DEHYDROGENASE [QUINONE] 1 ISOFORM 1"/>
    <property type="match status" value="1"/>
</dbReference>
<evidence type="ECO:0000256" key="1">
    <source>
        <dbReference type="ARBA" id="ARBA00006252"/>
    </source>
</evidence>
<sequence length="255" mass="28862">MNVLIVLAHPEPHSFNAHLAEQARQAYLAQGHQVKTVDLYQEGFDPREGAGHYSSRKQTDRFDAMQEQRHHWTIQALPAEIRRHIELLRWADTLVLQFPFWWFGAPAIIKGWMDRVFVYGGLYDSRHRHENGVMRGKRALLTVTAGASAQACAPDGRDGDMRLMLWPIMHALHYIGFSVLEPFLVYGVRGGLAGEERQAQNAALAQVTQAYRDGLSDLAAWPAVPFNRNEDFDADLALKPGAPVYSPFVRHRDPV</sequence>
<gene>
    <name evidence="4" type="primary">ywrO_1</name>
    <name evidence="4" type="ORF">PWN146_00286</name>
</gene>
<organism evidence="4">
    <name type="scientific">Serratia marcescens</name>
    <dbReference type="NCBI Taxonomy" id="615"/>
    <lineage>
        <taxon>Bacteria</taxon>
        <taxon>Pseudomonadati</taxon>
        <taxon>Pseudomonadota</taxon>
        <taxon>Gammaproteobacteria</taxon>
        <taxon>Enterobacterales</taxon>
        <taxon>Yersiniaceae</taxon>
        <taxon>Serratia</taxon>
    </lineage>
</organism>
<feature type="domain" description="Flavodoxin-like fold" evidence="3">
    <location>
        <begin position="1"/>
        <end position="203"/>
    </location>
</feature>
<dbReference type="PANTHER" id="PTHR10204">
    <property type="entry name" value="NAD P H OXIDOREDUCTASE-RELATED"/>
    <property type="match status" value="1"/>
</dbReference>
<dbReference type="EMBL" id="LT575490">
    <property type="protein sequence ID" value="SAY41623.1"/>
    <property type="molecule type" value="Genomic_DNA"/>
</dbReference>
<comment type="similarity">
    <text evidence="1">Belongs to the NAD(P)H dehydrogenase (quinone) family.</text>
</comment>
<proteinExistence type="inferred from homology"/>
<dbReference type="AlphaFoldDB" id="A0A1C3H9A4"/>
<dbReference type="GO" id="GO:0005829">
    <property type="term" value="C:cytosol"/>
    <property type="evidence" value="ECO:0007669"/>
    <property type="project" value="TreeGrafter"/>
</dbReference>
<dbReference type="SUPFAM" id="SSF52218">
    <property type="entry name" value="Flavoproteins"/>
    <property type="match status" value="1"/>
</dbReference>
<evidence type="ECO:0000256" key="2">
    <source>
        <dbReference type="ARBA" id="ARBA00023002"/>
    </source>
</evidence>
<dbReference type="InterPro" id="IPR051545">
    <property type="entry name" value="NAD(P)H_dehydrogenase_qn"/>
</dbReference>
<name>A0A1C3H9A4_SERMA</name>
<dbReference type="Gene3D" id="3.40.50.360">
    <property type="match status" value="1"/>
</dbReference>
<evidence type="ECO:0000259" key="3">
    <source>
        <dbReference type="Pfam" id="PF02525"/>
    </source>
</evidence>
<reference evidence="4" key="1">
    <citation type="submission" date="2016-05" db="EMBL/GenBank/DDBJ databases">
        <authorList>
            <person name="Cock P.J.A."/>
            <person name="Cock P.J.A."/>
        </authorList>
    </citation>
    <scope>NUCLEOTIDE SEQUENCE</scope>
    <source>
        <strain evidence="4">PWN146_assembly</strain>
    </source>
</reference>
<dbReference type="InterPro" id="IPR003680">
    <property type="entry name" value="Flavodoxin_fold"/>
</dbReference>
<dbReference type="EC" id="1.6.99.-" evidence="4"/>
<dbReference type="GO" id="GO:0003955">
    <property type="term" value="F:NAD(P)H dehydrogenase (quinone) activity"/>
    <property type="evidence" value="ECO:0007669"/>
    <property type="project" value="TreeGrafter"/>
</dbReference>